<gene>
    <name evidence="7" type="ORF">C6Y40_23165</name>
</gene>
<evidence type="ECO:0000256" key="3">
    <source>
        <dbReference type="ARBA" id="ARBA00022989"/>
    </source>
</evidence>
<keyword evidence="4 5" id="KW-0472">Membrane</keyword>
<accession>A0A2S9V432</accession>
<keyword evidence="2 5" id="KW-0812">Transmembrane</keyword>
<evidence type="ECO:0000256" key="2">
    <source>
        <dbReference type="ARBA" id="ARBA00022692"/>
    </source>
</evidence>
<comment type="subcellular location">
    <subcellularLocation>
        <location evidence="1">Membrane</location>
        <topology evidence="1">Multi-pass membrane protein</topology>
    </subcellularLocation>
</comment>
<protein>
    <submittedName>
        <fullName evidence="7">YIP1 family protein</fullName>
    </submittedName>
</protein>
<reference evidence="8" key="1">
    <citation type="journal article" date="2020" name="Int. J. Syst. Evol. Microbiol.">
        <title>Alteromonas alba sp. nov., a marine bacterium isolated from the seawater of the West Pacific Ocean.</title>
        <authorList>
            <person name="Sun C."/>
            <person name="Wu Y.-H."/>
            <person name="Xamxidin M."/>
            <person name="Cheng H."/>
            <person name="Xu X.-W."/>
        </authorList>
    </citation>
    <scope>NUCLEOTIDE SEQUENCE [LARGE SCALE GENOMIC DNA]</scope>
    <source>
        <strain evidence="8">190</strain>
    </source>
</reference>
<dbReference type="Proteomes" id="UP000238949">
    <property type="component" value="Unassembled WGS sequence"/>
</dbReference>
<comment type="caution">
    <text evidence="7">The sequence shown here is derived from an EMBL/GenBank/DDBJ whole genome shotgun (WGS) entry which is preliminary data.</text>
</comment>
<dbReference type="InterPro" id="IPR006977">
    <property type="entry name" value="Yip1_dom"/>
</dbReference>
<evidence type="ECO:0000259" key="6">
    <source>
        <dbReference type="Pfam" id="PF04893"/>
    </source>
</evidence>
<feature type="transmembrane region" description="Helical" evidence="5">
    <location>
        <begin position="31"/>
        <end position="51"/>
    </location>
</feature>
<evidence type="ECO:0000313" key="7">
    <source>
        <dbReference type="EMBL" id="PRO71200.1"/>
    </source>
</evidence>
<evidence type="ECO:0000313" key="8">
    <source>
        <dbReference type="Proteomes" id="UP000238949"/>
    </source>
</evidence>
<feature type="transmembrane region" description="Helical" evidence="5">
    <location>
        <begin position="88"/>
        <end position="111"/>
    </location>
</feature>
<dbReference type="EMBL" id="PVNP01000212">
    <property type="protein sequence ID" value="PRO71200.1"/>
    <property type="molecule type" value="Genomic_DNA"/>
</dbReference>
<feature type="domain" description="Yip1" evidence="6">
    <location>
        <begin position="14"/>
        <end position="231"/>
    </location>
</feature>
<name>A0A2S9V432_9ALTE</name>
<evidence type="ECO:0000256" key="5">
    <source>
        <dbReference type="SAM" id="Phobius"/>
    </source>
</evidence>
<evidence type="ECO:0000256" key="4">
    <source>
        <dbReference type="ARBA" id="ARBA00023136"/>
    </source>
</evidence>
<sequence>MSEVTNPFQACNNIFFKPNGVFKAIDEKNNWSWIPFFVVILMSVLPAYLYINFVDFEWYKNMLVDTQYGELSPAEQDNIRGNMAQPQVMVAMIMFGILGPIVFNAILALYLNLTTKSDEENLNGYTDWYGFTWWAGMPVVVSTLLGIALISIEDNHQILPTILSPLSVAYVFNVSMESDWFGFAQALRLETLWSVYLITVGITQWTSFDTKKSAIIAAAPFVIIMGVWALMKLF</sequence>
<dbReference type="OrthoDB" id="6272224at2"/>
<feature type="transmembrane region" description="Helical" evidence="5">
    <location>
        <begin position="131"/>
        <end position="151"/>
    </location>
</feature>
<keyword evidence="3 5" id="KW-1133">Transmembrane helix</keyword>
<dbReference type="RefSeq" id="WP_105936754.1">
    <property type="nucleotide sequence ID" value="NZ_PVNP01000212.1"/>
</dbReference>
<dbReference type="GO" id="GO:0016020">
    <property type="term" value="C:membrane"/>
    <property type="evidence" value="ECO:0007669"/>
    <property type="project" value="UniProtKB-SubCell"/>
</dbReference>
<feature type="transmembrane region" description="Helical" evidence="5">
    <location>
        <begin position="214"/>
        <end position="231"/>
    </location>
</feature>
<proteinExistence type="predicted"/>
<organism evidence="7 8">
    <name type="scientific">Alteromonas alba</name>
    <dbReference type="NCBI Taxonomy" id="2079529"/>
    <lineage>
        <taxon>Bacteria</taxon>
        <taxon>Pseudomonadati</taxon>
        <taxon>Pseudomonadota</taxon>
        <taxon>Gammaproteobacteria</taxon>
        <taxon>Alteromonadales</taxon>
        <taxon>Alteromonadaceae</taxon>
        <taxon>Alteromonas/Salinimonas group</taxon>
        <taxon>Alteromonas</taxon>
    </lineage>
</organism>
<dbReference type="AlphaFoldDB" id="A0A2S9V432"/>
<evidence type="ECO:0000256" key="1">
    <source>
        <dbReference type="ARBA" id="ARBA00004141"/>
    </source>
</evidence>
<dbReference type="Pfam" id="PF04893">
    <property type="entry name" value="Yip1"/>
    <property type="match status" value="1"/>
</dbReference>
<keyword evidence="8" id="KW-1185">Reference proteome</keyword>